<feature type="transmembrane region" description="Helical" evidence="1">
    <location>
        <begin position="40"/>
        <end position="61"/>
    </location>
</feature>
<dbReference type="PANTHER" id="PTHR23028">
    <property type="entry name" value="ACETYLTRANSFERASE"/>
    <property type="match status" value="1"/>
</dbReference>
<feature type="transmembrane region" description="Helical" evidence="1">
    <location>
        <begin position="172"/>
        <end position="191"/>
    </location>
</feature>
<organism evidence="4 5">
    <name type="scientific">Caenorhabditis angaria</name>
    <dbReference type="NCBI Taxonomy" id="860376"/>
    <lineage>
        <taxon>Eukaryota</taxon>
        <taxon>Metazoa</taxon>
        <taxon>Ecdysozoa</taxon>
        <taxon>Nematoda</taxon>
        <taxon>Chromadorea</taxon>
        <taxon>Rhabditida</taxon>
        <taxon>Rhabditina</taxon>
        <taxon>Rhabditomorpha</taxon>
        <taxon>Rhabditoidea</taxon>
        <taxon>Rhabditidae</taxon>
        <taxon>Peloderinae</taxon>
        <taxon>Caenorhabditis</taxon>
    </lineage>
</organism>
<feature type="transmembrane region" description="Helical" evidence="1">
    <location>
        <begin position="228"/>
        <end position="245"/>
    </location>
</feature>
<gene>
    <name evidence="4" type="ORF">CAMP_LOCUS15180</name>
</gene>
<dbReference type="InterPro" id="IPR050879">
    <property type="entry name" value="Acyltransferase_3"/>
</dbReference>
<dbReference type="AlphaFoldDB" id="A0A9P1N654"/>
<dbReference type="GO" id="GO:0000271">
    <property type="term" value="P:polysaccharide biosynthetic process"/>
    <property type="evidence" value="ECO:0007669"/>
    <property type="project" value="TreeGrafter"/>
</dbReference>
<dbReference type="EMBL" id="CANHGI010000005">
    <property type="protein sequence ID" value="CAI5452543.1"/>
    <property type="molecule type" value="Genomic_DNA"/>
</dbReference>
<keyword evidence="1" id="KW-0472">Membrane</keyword>
<dbReference type="InterPro" id="IPR002656">
    <property type="entry name" value="Acyl_transf_3_dom"/>
</dbReference>
<evidence type="ECO:0008006" key="6">
    <source>
        <dbReference type="Google" id="ProtNLM"/>
    </source>
</evidence>
<dbReference type="Proteomes" id="UP001152747">
    <property type="component" value="Unassembled WGS sequence"/>
</dbReference>
<dbReference type="GO" id="GO:0016747">
    <property type="term" value="F:acyltransferase activity, transferring groups other than amino-acyl groups"/>
    <property type="evidence" value="ECO:0007669"/>
    <property type="project" value="InterPro"/>
</dbReference>
<dbReference type="Pfam" id="PF01757">
    <property type="entry name" value="Acyl_transf_3"/>
    <property type="match status" value="1"/>
</dbReference>
<keyword evidence="5" id="KW-1185">Reference proteome</keyword>
<evidence type="ECO:0000313" key="5">
    <source>
        <dbReference type="Proteomes" id="UP001152747"/>
    </source>
</evidence>
<evidence type="ECO:0000256" key="1">
    <source>
        <dbReference type="SAM" id="Phobius"/>
    </source>
</evidence>
<feature type="transmembrane region" description="Helical" evidence="1">
    <location>
        <begin position="73"/>
        <end position="90"/>
    </location>
</feature>
<comment type="caution">
    <text evidence="4">The sequence shown here is derived from an EMBL/GenBank/DDBJ whole genome shotgun (WGS) entry which is preliminary data.</text>
</comment>
<evidence type="ECO:0000259" key="2">
    <source>
        <dbReference type="Pfam" id="PF01757"/>
    </source>
</evidence>
<feature type="transmembrane region" description="Helical" evidence="1">
    <location>
        <begin position="257"/>
        <end position="274"/>
    </location>
</feature>
<keyword evidence="1" id="KW-1133">Transmembrane helix</keyword>
<feature type="domain" description="SGNH" evidence="3">
    <location>
        <begin position="324"/>
        <end position="525"/>
    </location>
</feature>
<feature type="domain" description="Acyltransferase 3" evidence="2">
    <location>
        <begin position="3"/>
        <end position="221"/>
    </location>
</feature>
<name>A0A9P1N654_9PELO</name>
<feature type="transmembrane region" description="Helical" evidence="1">
    <location>
        <begin position="198"/>
        <end position="216"/>
    </location>
</feature>
<dbReference type="GO" id="GO:0016020">
    <property type="term" value="C:membrane"/>
    <property type="evidence" value="ECO:0007669"/>
    <property type="project" value="TreeGrafter"/>
</dbReference>
<reference evidence="4" key="1">
    <citation type="submission" date="2022-11" db="EMBL/GenBank/DDBJ databases">
        <authorList>
            <person name="Kikuchi T."/>
        </authorList>
    </citation>
    <scope>NUCLEOTIDE SEQUENCE</scope>
    <source>
        <strain evidence="4">PS1010</strain>
    </source>
</reference>
<dbReference type="PANTHER" id="PTHR23028:SF127">
    <property type="entry name" value="ACYL_TRANSF_3 DOMAIN-CONTAINING PROTEIN-RELATED"/>
    <property type="match status" value="1"/>
</dbReference>
<keyword evidence="1" id="KW-0812">Transmembrane</keyword>
<evidence type="ECO:0000313" key="4">
    <source>
        <dbReference type="EMBL" id="CAI5452543.1"/>
    </source>
</evidence>
<feature type="transmembrane region" description="Helical" evidence="1">
    <location>
        <begin position="150"/>
        <end position="166"/>
    </location>
</feature>
<dbReference type="InterPro" id="IPR043968">
    <property type="entry name" value="SGNH"/>
</dbReference>
<dbReference type="Pfam" id="PF19040">
    <property type="entry name" value="SGNH"/>
    <property type="match status" value="1"/>
</dbReference>
<proteinExistence type="predicted"/>
<evidence type="ECO:0000259" key="3">
    <source>
        <dbReference type="Pfam" id="PF19040"/>
    </source>
</evidence>
<sequence length="570" mass="67389">MVFWELITKLSIFFISNDFSNLEDDYYILLKIAENLFTHTWSLCVEIQFYFMIPLVFYALSSFDDSHEKKYRLFMIYLLFSIISLIFYLISPRSTAFYSVFARIWQFFAGFLVYFWSEFESGNGEDSEKLLTSEKKSSEGEKEKKNYESLQAWLLLVTILMLFVGFEYPERIVRIAMTIITALLILIAENNLILSNKYMIYIGNISYSLYLIHWPIYCYSKFYELPQLPFLMLSIFLGILIYEFYEKWYTTKIDRKSQMILSTVLLVFCVLAIWRREILNIYTKQEKSKSFWVGDSKKLSLDKIMELNTEWTSREMEFLEYEECDYKNQDLKPFGLCHFKNLSSTAPLKILIIGNSYAMNFAPLILKACGQKSNLIWLASESSCDFLYPAYSERKCQNMFENPYETIQKMQFDYIFLISKCGNYCENDNSENAGIDINLEFAKSQIARIKNFVKRKIFIMKAVTIPDGIINLNKFLKNGSSFDKIDKYYSTRLKHHKKIGDVRHQKLAEFCGSKCEHFDAFENFARNPYAPEIFRFFDDRGLSYMAGGGHFPPYSWPKIQPIFDRICEKM</sequence>
<protein>
    <recommendedName>
        <fullName evidence="6">Acyl_transf_3 domain-containing protein</fullName>
    </recommendedName>
</protein>
<accession>A0A9P1N654</accession>
<feature type="transmembrane region" description="Helical" evidence="1">
    <location>
        <begin position="96"/>
        <end position="116"/>
    </location>
</feature>